<dbReference type="Proteomes" id="UP001056120">
    <property type="component" value="Linkage Group LG11"/>
</dbReference>
<sequence>MFDGGYVSFVGDKGGQITMKGTVTNGSLCFEDVNYVSELNHSLLSVSQICDKKFSTHFNDKECLILKPGFVVPEDWILIRTPRCKDSYLLDMNSESALTNTCLFYKASENDSMLWHRRLGHANLKNLNRIAKGAHVVSLPLKEFCEVEKCIPCAKGKQHKRPHKPKLFNLIEYVHQLLHMDLFGPVSVMSLRKKSYCLVITDDYSRFSWVFFLGKKSETADILRQFMILMENQLNLKIKIIRSDNRTEFRNDVLDSFCAEKGIA</sequence>
<comment type="caution">
    <text evidence="1">The sequence shown here is derived from an EMBL/GenBank/DDBJ whole genome shotgun (WGS) entry which is preliminary data.</text>
</comment>
<name>A0ACB9HTI1_9ASTR</name>
<accession>A0ACB9HTI1</accession>
<protein>
    <submittedName>
        <fullName evidence="1">Uncharacterized protein</fullName>
    </submittedName>
</protein>
<gene>
    <name evidence="1" type="ORF">L1987_34186</name>
</gene>
<reference evidence="1 2" key="2">
    <citation type="journal article" date="2022" name="Mol. Ecol. Resour.">
        <title>The genomes of chicory, endive, great burdock and yacon provide insights into Asteraceae paleo-polyploidization history and plant inulin production.</title>
        <authorList>
            <person name="Fan W."/>
            <person name="Wang S."/>
            <person name="Wang H."/>
            <person name="Wang A."/>
            <person name="Jiang F."/>
            <person name="Liu H."/>
            <person name="Zhao H."/>
            <person name="Xu D."/>
            <person name="Zhang Y."/>
        </authorList>
    </citation>
    <scope>NUCLEOTIDE SEQUENCE [LARGE SCALE GENOMIC DNA]</scope>
    <source>
        <strain evidence="2">cv. Yunnan</strain>
        <tissue evidence="1">Leaves</tissue>
    </source>
</reference>
<evidence type="ECO:0000313" key="2">
    <source>
        <dbReference type="Proteomes" id="UP001056120"/>
    </source>
</evidence>
<proteinExistence type="predicted"/>
<evidence type="ECO:0000313" key="1">
    <source>
        <dbReference type="EMBL" id="KAI3798902.1"/>
    </source>
</evidence>
<reference evidence="2" key="1">
    <citation type="journal article" date="2022" name="Mol. Ecol. Resour.">
        <title>The genomes of chicory, endive, great burdock and yacon provide insights into Asteraceae palaeo-polyploidization history and plant inulin production.</title>
        <authorList>
            <person name="Fan W."/>
            <person name="Wang S."/>
            <person name="Wang H."/>
            <person name="Wang A."/>
            <person name="Jiang F."/>
            <person name="Liu H."/>
            <person name="Zhao H."/>
            <person name="Xu D."/>
            <person name="Zhang Y."/>
        </authorList>
    </citation>
    <scope>NUCLEOTIDE SEQUENCE [LARGE SCALE GENOMIC DNA]</scope>
    <source>
        <strain evidence="2">cv. Yunnan</strain>
    </source>
</reference>
<dbReference type="EMBL" id="CM042028">
    <property type="protein sequence ID" value="KAI3798902.1"/>
    <property type="molecule type" value="Genomic_DNA"/>
</dbReference>
<organism evidence="1 2">
    <name type="scientific">Smallanthus sonchifolius</name>
    <dbReference type="NCBI Taxonomy" id="185202"/>
    <lineage>
        <taxon>Eukaryota</taxon>
        <taxon>Viridiplantae</taxon>
        <taxon>Streptophyta</taxon>
        <taxon>Embryophyta</taxon>
        <taxon>Tracheophyta</taxon>
        <taxon>Spermatophyta</taxon>
        <taxon>Magnoliopsida</taxon>
        <taxon>eudicotyledons</taxon>
        <taxon>Gunneridae</taxon>
        <taxon>Pentapetalae</taxon>
        <taxon>asterids</taxon>
        <taxon>campanulids</taxon>
        <taxon>Asterales</taxon>
        <taxon>Asteraceae</taxon>
        <taxon>Asteroideae</taxon>
        <taxon>Heliantheae alliance</taxon>
        <taxon>Millerieae</taxon>
        <taxon>Smallanthus</taxon>
    </lineage>
</organism>
<keyword evidence="2" id="KW-1185">Reference proteome</keyword>